<dbReference type="CDD" id="cd00110">
    <property type="entry name" value="LamG"/>
    <property type="match status" value="2"/>
</dbReference>
<dbReference type="CDD" id="cd00063">
    <property type="entry name" value="FN3"/>
    <property type="match status" value="8"/>
</dbReference>
<evidence type="ECO:0000313" key="7">
    <source>
        <dbReference type="EMBL" id="GFR82563.1"/>
    </source>
</evidence>
<feature type="domain" description="Fibronectin type-III" evidence="6">
    <location>
        <begin position="1393"/>
        <end position="1488"/>
    </location>
</feature>
<dbReference type="SUPFAM" id="SSF49899">
    <property type="entry name" value="Concanavalin A-like lectins/glucanases"/>
    <property type="match status" value="3"/>
</dbReference>
<feature type="domain" description="Fibronectin type-III" evidence="6">
    <location>
        <begin position="1187"/>
        <end position="1285"/>
    </location>
</feature>
<dbReference type="PROSITE" id="PS50025">
    <property type="entry name" value="LAM_G_DOMAIN"/>
    <property type="match status" value="2"/>
</dbReference>
<dbReference type="Proteomes" id="UP000762676">
    <property type="component" value="Unassembled WGS sequence"/>
</dbReference>
<comment type="subcellular location">
    <subcellularLocation>
        <location evidence="1">Cell projection</location>
    </subcellularLocation>
</comment>
<dbReference type="SUPFAM" id="SSF49265">
    <property type="entry name" value="Fibronectin type III"/>
    <property type="match status" value="7"/>
</dbReference>
<proteinExistence type="predicted"/>
<evidence type="ECO:0000313" key="8">
    <source>
        <dbReference type="Proteomes" id="UP000762676"/>
    </source>
</evidence>
<dbReference type="InterPro" id="IPR036116">
    <property type="entry name" value="FN3_sf"/>
</dbReference>
<dbReference type="Gene3D" id="2.60.120.200">
    <property type="match status" value="3"/>
</dbReference>
<comment type="caution">
    <text evidence="3">Lacks conserved residue(s) required for the propagation of feature annotation.</text>
</comment>
<evidence type="ECO:0000259" key="6">
    <source>
        <dbReference type="PROSITE" id="PS50853"/>
    </source>
</evidence>
<dbReference type="SMART" id="SM00060">
    <property type="entry name" value="FN3"/>
    <property type="match status" value="13"/>
</dbReference>
<dbReference type="InterPro" id="IPR013783">
    <property type="entry name" value="Ig-like_fold"/>
</dbReference>
<feature type="domain" description="Fibronectin type-III" evidence="6">
    <location>
        <begin position="695"/>
        <end position="802"/>
    </location>
</feature>
<dbReference type="EMBL" id="BMAT01008337">
    <property type="protein sequence ID" value="GFR82563.1"/>
    <property type="molecule type" value="Genomic_DNA"/>
</dbReference>
<dbReference type="Pfam" id="PF00054">
    <property type="entry name" value="Laminin_G_1"/>
    <property type="match status" value="1"/>
</dbReference>
<dbReference type="Gene3D" id="2.60.40.10">
    <property type="entry name" value="Immunoglobulins"/>
    <property type="match status" value="11"/>
</dbReference>
<feature type="domain" description="Fibronectin type-III" evidence="6">
    <location>
        <begin position="1489"/>
        <end position="1581"/>
    </location>
</feature>
<evidence type="ECO:0000259" key="5">
    <source>
        <dbReference type="PROSITE" id="PS50025"/>
    </source>
</evidence>
<feature type="region of interest" description="Disordered" evidence="4">
    <location>
        <begin position="1775"/>
        <end position="1796"/>
    </location>
</feature>
<dbReference type="SMART" id="SM00282">
    <property type="entry name" value="LamG"/>
    <property type="match status" value="2"/>
</dbReference>
<sequence>MIYQGDGTVFQHSVSALTPYSEHTFILEACNGVGCTNSTAVTGRTLVDAPEGVKTPQIEGFNTSAMRISWDEPSFPNGPPPSYRVEKTNIALSYPASVVRGTRFTGGGYYQFRPEVIPQGVAFTGIRFRFRLESGTGVLLFSASSSQEEFVAVQFIKGRPRFLFDTQGPGSCSAVASIDYDSYTNWTTMVQSGFHTLEIHRLGNSGYMLIDGYFRGCDRIAFVTTTNDEGLVYNDGKWHSFEARRTGIYGAVQVDQVWTGESYIRDPSCQGTSIIGPTEAVYVGGFPSDFVLRRDDPNKRIETSALEGCIDSIEIMMQMYPEQIWRKLDWSEGVTNELAFLNWQGCPINLQPGFHFMGKGYLVIENSCDKRGCDISGNEITVDFRMRTTLHTSLLFLVYGGSRIYMYSYMTNGRLVFMLSDSSTRTILEYSDAAVNFCDGQWRALTFHKLGQQARILVDGTQVKAVGDPGVAMDLPLISDLHVGGIKSGSEAAQFVQDNGLLVPGEGFGGCLSRLEINGNKYWEEMEVVDIANTNLDGCPPYYTPAAEDTCQASLISVVYSGSDRVAFDTGLTPYTDYIYRVVASNEAGEGFSSWGYGRTREGAAPSGVAAPTEVRSISGHVIEVTWQEPETTYGLLTKYVVVAYVVGAEGNDSYVSQDVFQVTPTAGVYSLQLPRVSLHGIRLYGGSISCHQHSPTATHNGQSAYAARFGIQASWTQPSQLNGVLKSYLLYATAVSTGSAEPPSTGPGGALDELVYNSTVLITYTTIEGLLAGTTYNISLGACTEGGCTVSVPAVATTEESAPQGVPEPVISAPSSSRLEVTWQPPQFPNGRITHYILLQNGAEVYNGLDHQYAVDGLAPYSRHTFRVRACTLTGCAASNQVEARTLEMPPQGNIVLSADVEDSRTVNVSWTTPENLNGFMTYNVFVTGLYYVNTEAWNYSTVNEQRVLLNETVGYTVYQLRPLVPMSRYSIQINGTNSMGFILSNIVQLDMPPGTPDGMAPPELVSETSRSVKATWKPVGRVNADEDPAYVLQFKDSDSAQAQDEFGPTVTLSYTKTNLLPYKEYFFRVIVRNSIGQTVSDWASVVTQEDKPGSMGIPLVAAVRARYVDLTWSAPLSPNGILTAYKIYANSELKTQVLGNTTAARVDHLTPFNFYTFEVEACTQVGCTRGASSSRVRSLEDVPTSLQAPTLRSMSPSAIEIVCTEPGQANGQISEYIIERAEGQDRTNITMLVTRPPEMTKTYIDESNELVPFTEYSYRVNVRNGADGGCTESTPTRMRTEAATPAPPPAPSPTAVSSSRISILWQASPSVNGPGVRYELSRLKFKQPLDTTAADINTWQSVYRGDNRFYEDTDLPMFTTYIYRVTVFNDVGQAVSANSSQVTTFGGLPRLPASVSAQPIDHLSVRVNWTLPSPVELQGEVQTLTLEGQSSLQNVTAYPPLTDNSYVLGSRTSLTPNTEYAVSLEVTIYGGASITSAPVMVRTLSGAPEGLPPPVLSAVSTSEIRVSWLAPIQPNGDIISYTIIVGDRRVDPQMVLPGSFVIGGLQPYTVYSVTMEACTVFSCTTSVPSQGVTAEAPPQGQVPPVVVARSPTEVCCDGTLHDAQPDYGCCGTQYISKPSENLVCCGGKFYTPQDNFQCCGERYIRVPDGEICCPDPNEDRVSVSKGDACCGGMPYVSGGSQICCQSKLTDVQVHYYGDESEKQTASDKCCGTSRISSNLGCCNYISYDTLTQVCADKSQETTGCGTGVVCPLSQGATAFCNRCDFDRTQLTCGSDSGGNSSTAPTAAPSSNQDQEAVCTTETEKIYSGTNTSFVDTDLKPFSQYEYSVVSVNSAGSVRSDYTSAQTAQAAPQFVHPPTATVAEGQLFVFQVSWTLPGRPNGEITSYTLKRDGIELYRGLALSFQDDLNILPYRSYSYQLSACNQAGCADSDL</sequence>
<keyword evidence="2" id="KW-0966">Cell projection</keyword>
<feature type="domain" description="Fibronectin type-III" evidence="6">
    <location>
        <begin position="1096"/>
        <end position="1186"/>
    </location>
</feature>
<feature type="domain" description="Fibronectin type-III" evidence="6">
    <location>
        <begin position="1289"/>
        <end position="1389"/>
    </location>
</feature>
<protein>
    <submittedName>
        <fullName evidence="7">Usherin</fullName>
    </submittedName>
</protein>
<dbReference type="InterPro" id="IPR050713">
    <property type="entry name" value="RTP_Phos/Ushers"/>
</dbReference>
<organism evidence="7 8">
    <name type="scientific">Elysia marginata</name>
    <dbReference type="NCBI Taxonomy" id="1093978"/>
    <lineage>
        <taxon>Eukaryota</taxon>
        <taxon>Metazoa</taxon>
        <taxon>Spiralia</taxon>
        <taxon>Lophotrochozoa</taxon>
        <taxon>Mollusca</taxon>
        <taxon>Gastropoda</taxon>
        <taxon>Heterobranchia</taxon>
        <taxon>Euthyneura</taxon>
        <taxon>Panpulmonata</taxon>
        <taxon>Sacoglossa</taxon>
        <taxon>Placobranchoidea</taxon>
        <taxon>Plakobranchidae</taxon>
        <taxon>Elysia</taxon>
    </lineage>
</organism>
<dbReference type="Pfam" id="PF00041">
    <property type="entry name" value="fn3"/>
    <property type="match status" value="4"/>
</dbReference>
<dbReference type="PROSITE" id="PS50853">
    <property type="entry name" value="FN3"/>
    <property type="match status" value="8"/>
</dbReference>
<dbReference type="PANTHER" id="PTHR46957">
    <property type="entry name" value="CYTOKINE RECEPTOR"/>
    <property type="match status" value="1"/>
</dbReference>
<dbReference type="InterPro" id="IPR013320">
    <property type="entry name" value="ConA-like_dom_sf"/>
</dbReference>
<feature type="region of interest" description="Disordered" evidence="4">
    <location>
        <begin position="1268"/>
        <end position="1299"/>
    </location>
</feature>
<reference evidence="7 8" key="1">
    <citation type="journal article" date="2021" name="Elife">
        <title>Chloroplast acquisition without the gene transfer in kleptoplastic sea slugs, Plakobranchus ocellatus.</title>
        <authorList>
            <person name="Maeda T."/>
            <person name="Takahashi S."/>
            <person name="Yoshida T."/>
            <person name="Shimamura S."/>
            <person name="Takaki Y."/>
            <person name="Nagai Y."/>
            <person name="Toyoda A."/>
            <person name="Suzuki Y."/>
            <person name="Arimoto A."/>
            <person name="Ishii H."/>
            <person name="Satoh N."/>
            <person name="Nishiyama T."/>
            <person name="Hasebe M."/>
            <person name="Maruyama T."/>
            <person name="Minagawa J."/>
            <person name="Obokata J."/>
            <person name="Shigenobu S."/>
        </authorList>
    </citation>
    <scope>NUCLEOTIDE SEQUENCE [LARGE SCALE GENOMIC DNA]</scope>
</reference>
<feature type="domain" description="Laminin G" evidence="5">
    <location>
        <begin position="351"/>
        <end position="539"/>
    </location>
</feature>
<dbReference type="InterPro" id="IPR056601">
    <property type="entry name" value="Galaxin_dom"/>
</dbReference>
<dbReference type="InterPro" id="IPR003961">
    <property type="entry name" value="FN3_dom"/>
</dbReference>
<feature type="domain" description="Laminin G" evidence="5">
    <location>
        <begin position="99"/>
        <end position="346"/>
    </location>
</feature>
<keyword evidence="8" id="KW-1185">Reference proteome</keyword>
<evidence type="ECO:0000256" key="2">
    <source>
        <dbReference type="ARBA" id="ARBA00023273"/>
    </source>
</evidence>
<feature type="compositionally biased region" description="Low complexity" evidence="4">
    <location>
        <begin position="1276"/>
        <end position="1286"/>
    </location>
</feature>
<evidence type="ECO:0000256" key="3">
    <source>
        <dbReference type="PROSITE-ProRule" id="PRU00122"/>
    </source>
</evidence>
<dbReference type="InterPro" id="IPR001791">
    <property type="entry name" value="Laminin_G"/>
</dbReference>
<dbReference type="GO" id="GO:0042995">
    <property type="term" value="C:cell projection"/>
    <property type="evidence" value="ECO:0007669"/>
    <property type="project" value="UniProtKB-SubCell"/>
</dbReference>
<accession>A0AAV4GC25</accession>
<feature type="non-terminal residue" evidence="7">
    <location>
        <position position="1934"/>
    </location>
</feature>
<feature type="domain" description="Fibronectin type-III" evidence="6">
    <location>
        <begin position="803"/>
        <end position="893"/>
    </location>
</feature>
<evidence type="ECO:0000256" key="4">
    <source>
        <dbReference type="SAM" id="MobiDB-lite"/>
    </source>
</evidence>
<feature type="domain" description="Fibronectin type-III" evidence="6">
    <location>
        <begin position="1000"/>
        <end position="1095"/>
    </location>
</feature>
<dbReference type="Pfam" id="PF02210">
    <property type="entry name" value="Laminin_G_2"/>
    <property type="match status" value="1"/>
</dbReference>
<dbReference type="PANTHER" id="PTHR46957:SF7">
    <property type="entry name" value="USHERIN"/>
    <property type="match status" value="1"/>
</dbReference>
<dbReference type="Pfam" id="PF24748">
    <property type="entry name" value="Galaxin_repeat"/>
    <property type="match status" value="1"/>
</dbReference>
<feature type="compositionally biased region" description="Low complexity" evidence="4">
    <location>
        <begin position="1782"/>
        <end position="1792"/>
    </location>
</feature>
<evidence type="ECO:0000256" key="1">
    <source>
        <dbReference type="ARBA" id="ARBA00004316"/>
    </source>
</evidence>
<comment type="caution">
    <text evidence="7">The sequence shown here is derived from an EMBL/GenBank/DDBJ whole genome shotgun (WGS) entry which is preliminary data.</text>
</comment>
<gene>
    <name evidence="7" type="ORF">ElyMa_004101700</name>
</gene>
<name>A0AAV4GC25_9GAST</name>